<feature type="non-terminal residue" evidence="2">
    <location>
        <position position="83"/>
    </location>
</feature>
<sequence>PNPDVCGGGARRGFADERAPVRGPHELAARQPAPPGGPREPLAGARQRGHAPAEPFARPPAQALAVQNVGRGRVFIRLRRAQP</sequence>
<comment type="caution">
    <text evidence="2">The sequence shown here is derived from an EMBL/GenBank/DDBJ whole genome shotgun (WGS) entry which is preliminary data.</text>
</comment>
<dbReference type="AlphaFoldDB" id="A0A699XLQ9"/>
<name>A0A699XLQ9_TANCI</name>
<feature type="non-terminal residue" evidence="2">
    <location>
        <position position="1"/>
    </location>
</feature>
<proteinExistence type="predicted"/>
<gene>
    <name evidence="2" type="ORF">Tci_930967</name>
</gene>
<evidence type="ECO:0000256" key="1">
    <source>
        <dbReference type="SAM" id="MobiDB-lite"/>
    </source>
</evidence>
<feature type="region of interest" description="Disordered" evidence="1">
    <location>
        <begin position="1"/>
        <end position="64"/>
    </location>
</feature>
<organism evidence="2">
    <name type="scientific">Tanacetum cinerariifolium</name>
    <name type="common">Dalmatian daisy</name>
    <name type="synonym">Chrysanthemum cinerariifolium</name>
    <dbReference type="NCBI Taxonomy" id="118510"/>
    <lineage>
        <taxon>Eukaryota</taxon>
        <taxon>Viridiplantae</taxon>
        <taxon>Streptophyta</taxon>
        <taxon>Embryophyta</taxon>
        <taxon>Tracheophyta</taxon>
        <taxon>Spermatophyta</taxon>
        <taxon>Magnoliopsida</taxon>
        <taxon>eudicotyledons</taxon>
        <taxon>Gunneridae</taxon>
        <taxon>Pentapetalae</taxon>
        <taxon>asterids</taxon>
        <taxon>campanulids</taxon>
        <taxon>Asterales</taxon>
        <taxon>Asteraceae</taxon>
        <taxon>Asteroideae</taxon>
        <taxon>Anthemideae</taxon>
        <taxon>Anthemidinae</taxon>
        <taxon>Tanacetum</taxon>
    </lineage>
</organism>
<accession>A0A699XLQ9</accession>
<feature type="compositionally biased region" description="Gly residues" evidence="1">
    <location>
        <begin position="1"/>
        <end position="11"/>
    </location>
</feature>
<reference evidence="2" key="1">
    <citation type="journal article" date="2019" name="Sci. Rep.">
        <title>Draft genome of Tanacetum cinerariifolium, the natural source of mosquito coil.</title>
        <authorList>
            <person name="Yamashiro T."/>
            <person name="Shiraishi A."/>
            <person name="Satake H."/>
            <person name="Nakayama K."/>
        </authorList>
    </citation>
    <scope>NUCLEOTIDE SEQUENCE</scope>
</reference>
<dbReference type="EMBL" id="BKCJ011860059">
    <property type="protein sequence ID" value="GFD58998.1"/>
    <property type="molecule type" value="Genomic_DNA"/>
</dbReference>
<evidence type="ECO:0000313" key="2">
    <source>
        <dbReference type="EMBL" id="GFD58998.1"/>
    </source>
</evidence>
<protein>
    <submittedName>
        <fullName evidence="2">Uncharacterized protein</fullName>
    </submittedName>
</protein>
<feature type="compositionally biased region" description="Basic and acidic residues" evidence="1">
    <location>
        <begin position="13"/>
        <end position="28"/>
    </location>
</feature>